<dbReference type="AlphaFoldDB" id="A0A0F9M486"/>
<accession>A0A0F9M486</accession>
<dbReference type="EMBL" id="LAZR01010979">
    <property type="protein sequence ID" value="KKM64047.1"/>
    <property type="molecule type" value="Genomic_DNA"/>
</dbReference>
<reference evidence="1" key="1">
    <citation type="journal article" date="2015" name="Nature">
        <title>Complex archaea that bridge the gap between prokaryotes and eukaryotes.</title>
        <authorList>
            <person name="Spang A."/>
            <person name="Saw J.H."/>
            <person name="Jorgensen S.L."/>
            <person name="Zaremba-Niedzwiedzka K."/>
            <person name="Martijn J."/>
            <person name="Lind A.E."/>
            <person name="van Eijk R."/>
            <person name="Schleper C."/>
            <person name="Guy L."/>
            <person name="Ettema T.J."/>
        </authorList>
    </citation>
    <scope>NUCLEOTIDE SEQUENCE</scope>
</reference>
<protein>
    <submittedName>
        <fullName evidence="1">Uncharacterized protein</fullName>
    </submittedName>
</protein>
<evidence type="ECO:0000313" key="1">
    <source>
        <dbReference type="EMBL" id="KKM64047.1"/>
    </source>
</evidence>
<organism evidence="1">
    <name type="scientific">marine sediment metagenome</name>
    <dbReference type="NCBI Taxonomy" id="412755"/>
    <lineage>
        <taxon>unclassified sequences</taxon>
        <taxon>metagenomes</taxon>
        <taxon>ecological metagenomes</taxon>
    </lineage>
</organism>
<sequence length="179" mass="20544">MDTSTEYIKMCDTPEIQYNLTDYGFKEKLPRIRKALFGGELKMFCTEGDWLVNVAMVGLSQHAIRTVRAVEGSPKLLWLPRQDQLQEMVNGGVEQGAYGFIDWQVWLVNVYGLNYGDKPNGHLHIFNTWEQLWLAFVMQTLHSKVWDGSAWVASCWHSVYRCIEKNTGSKLPRRIANGG</sequence>
<proteinExistence type="predicted"/>
<gene>
    <name evidence="1" type="ORF">LCGC14_1505320</name>
</gene>
<name>A0A0F9M486_9ZZZZ</name>
<comment type="caution">
    <text evidence="1">The sequence shown here is derived from an EMBL/GenBank/DDBJ whole genome shotgun (WGS) entry which is preliminary data.</text>
</comment>